<organism evidence="1">
    <name type="scientific">candidate division WOR-3 bacterium</name>
    <dbReference type="NCBI Taxonomy" id="2052148"/>
    <lineage>
        <taxon>Bacteria</taxon>
        <taxon>Bacteria division WOR-3</taxon>
    </lineage>
</organism>
<name>A0A7C4Y593_UNCW3</name>
<sequence length="176" mass="21171">MEIKKEFPTVADICIERLRRVSEKYKKENSSQDFGFKVFRLDKSNFNLKDEFEFEPSEDKEELKKKYLEWLGLWVNQPLVPGWKEIDVIYEVMLKKGLNLNSKIEKVKIKDDEFYYVKDEEQNLEFYISLKDKFSQDTIEEIRTSKYKGKMFVFLYKALTDSDKINLSAFVRLKVI</sequence>
<gene>
    <name evidence="1" type="ORF">ENV67_02025</name>
</gene>
<evidence type="ECO:0000313" key="1">
    <source>
        <dbReference type="EMBL" id="HGW91303.1"/>
    </source>
</evidence>
<proteinExistence type="predicted"/>
<reference evidence="1" key="1">
    <citation type="journal article" date="2020" name="mSystems">
        <title>Genome- and Community-Level Interaction Insights into Carbon Utilization and Element Cycling Functions of Hydrothermarchaeota in Hydrothermal Sediment.</title>
        <authorList>
            <person name="Zhou Z."/>
            <person name="Liu Y."/>
            <person name="Xu W."/>
            <person name="Pan J."/>
            <person name="Luo Z.H."/>
            <person name="Li M."/>
        </authorList>
    </citation>
    <scope>NUCLEOTIDE SEQUENCE [LARGE SCALE GENOMIC DNA]</scope>
    <source>
        <strain evidence="1">SpSt-780</strain>
    </source>
</reference>
<dbReference type="AlphaFoldDB" id="A0A7C4Y593"/>
<comment type="caution">
    <text evidence="1">The sequence shown here is derived from an EMBL/GenBank/DDBJ whole genome shotgun (WGS) entry which is preliminary data.</text>
</comment>
<protein>
    <submittedName>
        <fullName evidence="1">Uncharacterized protein</fullName>
    </submittedName>
</protein>
<dbReference type="EMBL" id="DTHG01000024">
    <property type="protein sequence ID" value="HGW91303.1"/>
    <property type="molecule type" value="Genomic_DNA"/>
</dbReference>
<accession>A0A7C4Y593</accession>